<reference evidence="9" key="1">
    <citation type="submission" date="2016-08" db="EMBL/GenBank/DDBJ databases">
        <title>VSG repertoire of Trypanosoma brucei EATRO 1125.</title>
        <authorList>
            <person name="Cross G.A."/>
        </authorList>
    </citation>
    <scope>NUCLEOTIDE SEQUENCE</scope>
    <source>
        <strain evidence="9">EATRO 1125</strain>
    </source>
</reference>
<keyword evidence="4" id="KW-0472">Membrane</keyword>
<dbReference type="InterPro" id="IPR001812">
    <property type="entry name" value="Trypano_VSG_A_N_dom"/>
</dbReference>
<evidence type="ECO:0000256" key="2">
    <source>
        <dbReference type="ARBA" id="ARBA00022475"/>
    </source>
</evidence>
<keyword evidence="7" id="KW-0732">Signal</keyword>
<evidence type="ECO:0000256" key="4">
    <source>
        <dbReference type="ARBA" id="ARBA00023136"/>
    </source>
</evidence>
<comment type="subcellular location">
    <subcellularLocation>
        <location evidence="1">Cell membrane</location>
        <topology evidence="1">Lipid-anchor</topology>
        <topology evidence="1">GPI-anchor</topology>
    </subcellularLocation>
</comment>
<feature type="domain" description="Trypanosome variant surface glycoprotein A-type N-terminal" evidence="8">
    <location>
        <begin position="13"/>
        <end position="265"/>
    </location>
</feature>
<dbReference type="AlphaFoldDB" id="A0A1J0R791"/>
<dbReference type="GO" id="GO:0042783">
    <property type="term" value="P:symbiont-mediated evasion of host immune response"/>
    <property type="evidence" value="ECO:0007669"/>
    <property type="project" value="InterPro"/>
</dbReference>
<accession>A0A1J0R791</accession>
<keyword evidence="3" id="KW-0336">GPI-anchor</keyword>
<evidence type="ECO:0000259" key="8">
    <source>
        <dbReference type="Pfam" id="PF00913"/>
    </source>
</evidence>
<evidence type="ECO:0000256" key="7">
    <source>
        <dbReference type="SAM" id="SignalP"/>
    </source>
</evidence>
<evidence type="ECO:0000256" key="3">
    <source>
        <dbReference type="ARBA" id="ARBA00022622"/>
    </source>
</evidence>
<dbReference type="VEuPathDB" id="TriTrypDB:Tb427_000330800"/>
<dbReference type="Gene3D" id="3.90.150.10">
    <property type="entry name" value="Variant Surface Glycoprotein, subunit A domain 1"/>
    <property type="match status" value="1"/>
</dbReference>
<protein>
    <submittedName>
        <fullName evidence="9">Variant surface glycoprotein 1125.1566</fullName>
    </submittedName>
</protein>
<dbReference type="SUPFAM" id="SSF58087">
    <property type="entry name" value="Variant surface glycoprotein (N-terminal domain)"/>
    <property type="match status" value="1"/>
</dbReference>
<proteinExistence type="predicted"/>
<dbReference type="GO" id="GO:0005886">
    <property type="term" value="C:plasma membrane"/>
    <property type="evidence" value="ECO:0007669"/>
    <property type="project" value="UniProtKB-SubCell"/>
</dbReference>
<evidence type="ECO:0000256" key="1">
    <source>
        <dbReference type="ARBA" id="ARBA00004609"/>
    </source>
</evidence>
<organism evidence="9">
    <name type="scientific">Trypanosoma brucei</name>
    <dbReference type="NCBI Taxonomy" id="5691"/>
    <lineage>
        <taxon>Eukaryota</taxon>
        <taxon>Discoba</taxon>
        <taxon>Euglenozoa</taxon>
        <taxon>Kinetoplastea</taxon>
        <taxon>Metakinetoplastina</taxon>
        <taxon>Trypanosomatida</taxon>
        <taxon>Trypanosomatidae</taxon>
        <taxon>Trypanosoma</taxon>
    </lineage>
</organism>
<evidence type="ECO:0000313" key="9">
    <source>
        <dbReference type="EMBL" id="APD73750.1"/>
    </source>
</evidence>
<dbReference type="EMBL" id="KX699794">
    <property type="protein sequence ID" value="APD73750.1"/>
    <property type="molecule type" value="Genomic_DNA"/>
</dbReference>
<sequence>MTSLPFAVFAFAVVAFTCVDRPVEGAAGRALKVTVAKAFCTFVKTAKQAGNALGMQLPKIKMEIESAAKAQLQNELAALKLPKHRDAALITAAYAAQAMTANLQAIGAWTKTETDTLAQAVFSAGAIDSFLRHLDQHRSTDSTDNKNCIGADSNGNYEAYDLDTNCGDMEIDKIAPGATDVKATISTAFAGITNPAAGGGNNGRLLFNDVNTAYSNKVNGLQYLQGLIKVSTTTDLTPAAAITTQKATNKLIKSIEANWATTQAALHHLTIQAPTDL</sequence>
<name>A0A1J0R791_9TRYP</name>
<keyword evidence="5" id="KW-0325">Glycoprotein</keyword>
<dbReference type="GO" id="GO:0098552">
    <property type="term" value="C:side of membrane"/>
    <property type="evidence" value="ECO:0007669"/>
    <property type="project" value="UniProtKB-KW"/>
</dbReference>
<dbReference type="Pfam" id="PF00913">
    <property type="entry name" value="Trypan_glycop"/>
    <property type="match status" value="1"/>
</dbReference>
<feature type="chain" id="PRO_5009615366" evidence="7">
    <location>
        <begin position="26"/>
        <end position="277"/>
    </location>
</feature>
<keyword evidence="6" id="KW-0449">Lipoprotein</keyword>
<evidence type="ECO:0000256" key="6">
    <source>
        <dbReference type="ARBA" id="ARBA00023288"/>
    </source>
</evidence>
<evidence type="ECO:0000256" key="5">
    <source>
        <dbReference type="ARBA" id="ARBA00023180"/>
    </source>
</evidence>
<feature type="signal peptide" evidence="7">
    <location>
        <begin position="1"/>
        <end position="25"/>
    </location>
</feature>
<keyword evidence="2" id="KW-1003">Cell membrane</keyword>